<comment type="subcellular location">
    <subcellularLocation>
        <location evidence="1">Cell envelope</location>
    </subcellularLocation>
</comment>
<feature type="compositionally biased region" description="Polar residues" evidence="8">
    <location>
        <begin position="521"/>
        <end position="536"/>
    </location>
</feature>
<evidence type="ECO:0000313" key="11">
    <source>
        <dbReference type="EMBL" id="OIR17785.1"/>
    </source>
</evidence>
<protein>
    <submittedName>
        <fullName evidence="11">Class III cytochrome C family protein</fullName>
    </submittedName>
</protein>
<dbReference type="GO" id="GO:0016491">
    <property type="term" value="F:oxidoreductase activity"/>
    <property type="evidence" value="ECO:0007669"/>
    <property type="project" value="TreeGrafter"/>
</dbReference>
<organism evidence="11">
    <name type="scientific">mine drainage metagenome</name>
    <dbReference type="NCBI Taxonomy" id="410659"/>
    <lineage>
        <taxon>unclassified sequences</taxon>
        <taxon>metagenomes</taxon>
        <taxon>ecological metagenomes</taxon>
    </lineage>
</organism>
<keyword evidence="2" id="KW-0813">Transport</keyword>
<name>A0A1J5TAA9_9ZZZZ</name>
<keyword evidence="9" id="KW-0812">Transmembrane</keyword>
<dbReference type="SUPFAM" id="SSF48695">
    <property type="entry name" value="Multiheme cytochromes"/>
    <property type="match status" value="1"/>
</dbReference>
<dbReference type="CDD" id="cd08168">
    <property type="entry name" value="Cytochrom_C3"/>
    <property type="match status" value="1"/>
</dbReference>
<accession>A0A1J5TAA9</accession>
<dbReference type="GO" id="GO:0046872">
    <property type="term" value="F:metal ion binding"/>
    <property type="evidence" value="ECO:0007669"/>
    <property type="project" value="UniProtKB-KW"/>
</dbReference>
<dbReference type="InterPro" id="IPR012286">
    <property type="entry name" value="Tetrahaem_cytochrome"/>
</dbReference>
<dbReference type="EMBL" id="MLJW01000004">
    <property type="protein sequence ID" value="OIR17785.1"/>
    <property type="molecule type" value="Genomic_DNA"/>
</dbReference>
<dbReference type="CDD" id="cd00060">
    <property type="entry name" value="FHA"/>
    <property type="match status" value="1"/>
</dbReference>
<evidence type="ECO:0000256" key="9">
    <source>
        <dbReference type="SAM" id="Phobius"/>
    </source>
</evidence>
<dbReference type="Gene3D" id="2.60.200.20">
    <property type="match status" value="1"/>
</dbReference>
<feature type="domain" description="FHA" evidence="10">
    <location>
        <begin position="29"/>
        <end position="82"/>
    </location>
</feature>
<evidence type="ECO:0000256" key="7">
    <source>
        <dbReference type="ARBA" id="ARBA00023004"/>
    </source>
</evidence>
<dbReference type="Pfam" id="PF00498">
    <property type="entry name" value="FHA"/>
    <property type="match status" value="1"/>
</dbReference>
<evidence type="ECO:0000256" key="6">
    <source>
        <dbReference type="ARBA" id="ARBA00022982"/>
    </source>
</evidence>
<dbReference type="Pfam" id="PF14537">
    <property type="entry name" value="Cytochrom_c3_2"/>
    <property type="match status" value="1"/>
</dbReference>
<dbReference type="GO" id="GO:0030313">
    <property type="term" value="C:cell envelope"/>
    <property type="evidence" value="ECO:0007669"/>
    <property type="project" value="UniProtKB-SubCell"/>
</dbReference>
<proteinExistence type="predicted"/>
<dbReference type="PANTHER" id="PTHR35038:SF8">
    <property type="entry name" value="C-TYPE POLYHEME CYTOCHROME OMCC"/>
    <property type="match status" value="1"/>
</dbReference>
<keyword evidence="4" id="KW-0479">Metal-binding</keyword>
<dbReference type="InterPro" id="IPR051829">
    <property type="entry name" value="Multiheme_Cytochr_ET"/>
</dbReference>
<dbReference type="InterPro" id="IPR036280">
    <property type="entry name" value="Multihaem_cyt_sf"/>
</dbReference>
<keyword evidence="6" id="KW-0249">Electron transport</keyword>
<evidence type="ECO:0000256" key="4">
    <source>
        <dbReference type="ARBA" id="ARBA00022723"/>
    </source>
</evidence>
<reference evidence="11" key="1">
    <citation type="submission" date="2016-10" db="EMBL/GenBank/DDBJ databases">
        <title>Sequence of Gallionella enrichment culture.</title>
        <authorList>
            <person name="Poehlein A."/>
            <person name="Muehling M."/>
            <person name="Daniel R."/>
        </authorList>
    </citation>
    <scope>NUCLEOTIDE SEQUENCE</scope>
</reference>
<dbReference type="Gene3D" id="3.90.10.10">
    <property type="entry name" value="Cytochrome C3"/>
    <property type="match status" value="3"/>
</dbReference>
<keyword evidence="9" id="KW-1133">Transmembrane helix</keyword>
<keyword evidence="3" id="KW-0349">Heme</keyword>
<gene>
    <name evidence="11" type="ORF">GALL_20070</name>
</gene>
<evidence type="ECO:0000256" key="3">
    <source>
        <dbReference type="ARBA" id="ARBA00022617"/>
    </source>
</evidence>
<keyword evidence="7" id="KW-0408">Iron</keyword>
<dbReference type="PANTHER" id="PTHR35038">
    <property type="entry name" value="DISSIMILATORY SULFITE REDUCTASE SIRA"/>
    <property type="match status" value="1"/>
</dbReference>
<dbReference type="SUPFAM" id="SSF49879">
    <property type="entry name" value="SMAD/FHA domain"/>
    <property type="match status" value="1"/>
</dbReference>
<evidence type="ECO:0000259" key="10">
    <source>
        <dbReference type="PROSITE" id="PS50006"/>
    </source>
</evidence>
<comment type="caution">
    <text evidence="11">The sequence shown here is derived from an EMBL/GenBank/DDBJ whole genome shotgun (WGS) entry which is preliminary data.</text>
</comment>
<feature type="region of interest" description="Disordered" evidence="8">
    <location>
        <begin position="521"/>
        <end position="543"/>
    </location>
</feature>
<evidence type="ECO:0000256" key="5">
    <source>
        <dbReference type="ARBA" id="ARBA00022729"/>
    </source>
</evidence>
<dbReference type="AlphaFoldDB" id="A0A1J5TAA9"/>
<evidence type="ECO:0000256" key="2">
    <source>
        <dbReference type="ARBA" id="ARBA00022448"/>
    </source>
</evidence>
<keyword evidence="9" id="KW-0472">Membrane</keyword>
<evidence type="ECO:0000256" key="1">
    <source>
        <dbReference type="ARBA" id="ARBA00004196"/>
    </source>
</evidence>
<dbReference type="InterPro" id="IPR008984">
    <property type="entry name" value="SMAD_FHA_dom_sf"/>
</dbReference>
<dbReference type="PROSITE" id="PS50006">
    <property type="entry name" value="FHA_DOMAIN"/>
    <property type="match status" value="1"/>
</dbReference>
<dbReference type="InterPro" id="IPR000253">
    <property type="entry name" value="FHA_dom"/>
</dbReference>
<keyword evidence="5" id="KW-0732">Signal</keyword>
<evidence type="ECO:0000256" key="8">
    <source>
        <dbReference type="SAM" id="MobiDB-lite"/>
    </source>
</evidence>
<feature type="transmembrane region" description="Helical" evidence="9">
    <location>
        <begin position="141"/>
        <end position="159"/>
    </location>
</feature>
<sequence length="543" mass="61024">MIHCLLIKITTNSRNLPVRSYHTLTAEELTFGRAAECSVHLPDPRIAMHHAVIKRMNDEQLHIVSINGELEVDGAIQQTIILTQGQQIMIGPYQLTMEPAPPDVDIAASLTLMHRLPDDFQDLKSRTHDPLPNASSFKRKLSAWMAGLITLIFLALPLAQNLIPQLRTAMTDLPFGFDRVWSPGHFSNAHLRFISQCSNCHQTLSRRVTDQACLKCHTDTAPHIADKNLELRAFKTARLSTGGMRCAQCHREHKAPFSLAQQDNANCIKCHGNIKTVNPNTTLKNIHDFDVDHPGFKLTFKNNTKDANIERIPQSDKARLIEKSGIKFPHSQHVGLVQGPGGMWDVHELPCSACHHQDGKEMRFKPVSFKRDCLSCHSQQLVVGPPKARLKIPHSEENNVFNQLKVYAPKQQLQYSENLKSDGCGYCHDIVDSKKGDALPWHIAPVSINQDWFSKAHFNHASHRTHKCQSCHDVDHSESSADVAMPDRKSCLRCHSGNSQKYKRIPSTCMSCHDFHNSHTMSENEVENKSGNTKSIATKVKPN</sequence>